<evidence type="ECO:0000256" key="8">
    <source>
        <dbReference type="ARBA" id="ARBA00022946"/>
    </source>
</evidence>
<organism evidence="13 14">
    <name type="scientific">Klebsormidium nitens</name>
    <name type="common">Green alga</name>
    <name type="synonym">Ulothrix nitens</name>
    <dbReference type="NCBI Taxonomy" id="105231"/>
    <lineage>
        <taxon>Eukaryota</taxon>
        <taxon>Viridiplantae</taxon>
        <taxon>Streptophyta</taxon>
        <taxon>Klebsormidiophyceae</taxon>
        <taxon>Klebsormidiales</taxon>
        <taxon>Klebsormidiaceae</taxon>
        <taxon>Klebsormidium</taxon>
    </lineage>
</organism>
<keyword evidence="7" id="KW-0378">Hydrolase</keyword>
<evidence type="ECO:0000256" key="3">
    <source>
        <dbReference type="ARBA" id="ARBA00022528"/>
    </source>
</evidence>
<gene>
    <name evidence="13" type="ORF">KFL_000910040</name>
</gene>
<dbReference type="OMA" id="ICRGQLR"/>
<evidence type="ECO:0000256" key="7">
    <source>
        <dbReference type="ARBA" id="ARBA00022801"/>
    </source>
</evidence>
<feature type="transmembrane region" description="Helical" evidence="12">
    <location>
        <begin position="265"/>
        <end position="285"/>
    </location>
</feature>
<evidence type="ECO:0000256" key="10">
    <source>
        <dbReference type="ARBA" id="ARBA00023049"/>
    </source>
</evidence>
<feature type="transmembrane region" description="Helical" evidence="12">
    <location>
        <begin position="404"/>
        <end position="432"/>
    </location>
</feature>
<evidence type="ECO:0000313" key="14">
    <source>
        <dbReference type="Proteomes" id="UP000054558"/>
    </source>
</evidence>
<feature type="transmembrane region" description="Helical" evidence="12">
    <location>
        <begin position="228"/>
        <end position="253"/>
    </location>
</feature>
<dbReference type="GO" id="GO:0004222">
    <property type="term" value="F:metalloendopeptidase activity"/>
    <property type="evidence" value="ECO:0000318"/>
    <property type="project" value="GO_Central"/>
</dbReference>
<reference evidence="13 14" key="1">
    <citation type="journal article" date="2014" name="Nat. Commun.">
        <title>Klebsormidium flaccidum genome reveals primary factors for plant terrestrial adaptation.</title>
        <authorList>
            <person name="Hori K."/>
            <person name="Maruyama F."/>
            <person name="Fujisawa T."/>
            <person name="Togashi T."/>
            <person name="Yamamoto N."/>
            <person name="Seo M."/>
            <person name="Sato S."/>
            <person name="Yamada T."/>
            <person name="Mori H."/>
            <person name="Tajima N."/>
            <person name="Moriyama T."/>
            <person name="Ikeuchi M."/>
            <person name="Watanabe M."/>
            <person name="Wada H."/>
            <person name="Kobayashi K."/>
            <person name="Saito M."/>
            <person name="Masuda T."/>
            <person name="Sasaki-Sekimoto Y."/>
            <person name="Mashiguchi K."/>
            <person name="Awai K."/>
            <person name="Shimojima M."/>
            <person name="Masuda S."/>
            <person name="Iwai M."/>
            <person name="Nobusawa T."/>
            <person name="Narise T."/>
            <person name="Kondo S."/>
            <person name="Saito H."/>
            <person name="Sato R."/>
            <person name="Murakawa M."/>
            <person name="Ihara Y."/>
            <person name="Oshima-Yamada Y."/>
            <person name="Ohtaka K."/>
            <person name="Satoh M."/>
            <person name="Sonobe K."/>
            <person name="Ishii M."/>
            <person name="Ohtani R."/>
            <person name="Kanamori-Sato M."/>
            <person name="Honoki R."/>
            <person name="Miyazaki D."/>
            <person name="Mochizuki H."/>
            <person name="Umetsu J."/>
            <person name="Higashi K."/>
            <person name="Shibata D."/>
            <person name="Kamiya Y."/>
            <person name="Sato N."/>
            <person name="Nakamura Y."/>
            <person name="Tabata S."/>
            <person name="Ida S."/>
            <person name="Kurokawa K."/>
            <person name="Ohta H."/>
        </authorList>
    </citation>
    <scope>NUCLEOTIDE SEQUENCE [LARGE SCALE GENOMIC DNA]</scope>
    <source>
        <strain evidence="13 14">NIES-2285</strain>
    </source>
</reference>
<dbReference type="PANTHER" id="PTHR31412:SF6">
    <property type="match status" value="1"/>
</dbReference>
<accession>A0A1Y1HUH8</accession>
<keyword evidence="4" id="KW-0934">Plastid</keyword>
<feature type="transmembrane region" description="Helical" evidence="12">
    <location>
        <begin position="359"/>
        <end position="383"/>
    </location>
</feature>
<comment type="subcellular location">
    <subcellularLocation>
        <location evidence="1">Plastid</location>
        <location evidence="1">Chloroplast membrane</location>
        <topology evidence="1">Multi-pass membrane protein</topology>
    </subcellularLocation>
</comment>
<dbReference type="GO" id="GO:0016020">
    <property type="term" value="C:membrane"/>
    <property type="evidence" value="ECO:0007669"/>
    <property type="project" value="UniProtKB-SubCell"/>
</dbReference>
<dbReference type="AlphaFoldDB" id="A0A1Y1HUH8"/>
<dbReference type="EMBL" id="DF237040">
    <property type="protein sequence ID" value="GAQ81783.1"/>
    <property type="molecule type" value="Genomic_DNA"/>
</dbReference>
<evidence type="ECO:0000256" key="5">
    <source>
        <dbReference type="ARBA" id="ARBA00022670"/>
    </source>
</evidence>
<keyword evidence="10" id="KW-0482">Metalloprotease</keyword>
<feature type="transmembrane region" description="Helical" evidence="12">
    <location>
        <begin position="197"/>
        <end position="216"/>
    </location>
</feature>
<evidence type="ECO:0000256" key="9">
    <source>
        <dbReference type="ARBA" id="ARBA00022989"/>
    </source>
</evidence>
<keyword evidence="8" id="KW-0809">Transit peptide</keyword>
<dbReference type="GO" id="GO:0006508">
    <property type="term" value="P:proteolysis"/>
    <property type="evidence" value="ECO:0007669"/>
    <property type="project" value="UniProtKB-KW"/>
</dbReference>
<dbReference type="PANTHER" id="PTHR31412">
    <property type="entry name" value="ZINC METALLOPROTEASE EGY1"/>
    <property type="match status" value="1"/>
</dbReference>
<protein>
    <submittedName>
        <fullName evidence="13">Uncharacterized protein</fullName>
    </submittedName>
</protein>
<evidence type="ECO:0000313" key="13">
    <source>
        <dbReference type="EMBL" id="GAQ81783.1"/>
    </source>
</evidence>
<dbReference type="InterPro" id="IPR044838">
    <property type="entry name" value="EGY1-like"/>
</dbReference>
<evidence type="ECO:0000256" key="6">
    <source>
        <dbReference type="ARBA" id="ARBA00022692"/>
    </source>
</evidence>
<evidence type="ECO:0000256" key="11">
    <source>
        <dbReference type="ARBA" id="ARBA00023136"/>
    </source>
</evidence>
<name>A0A1Y1HUH8_KLENI</name>
<evidence type="ECO:0000256" key="1">
    <source>
        <dbReference type="ARBA" id="ARBA00004508"/>
    </source>
</evidence>
<feature type="transmembrane region" description="Helical" evidence="12">
    <location>
        <begin position="297"/>
        <end position="319"/>
    </location>
</feature>
<keyword evidence="3" id="KW-0150">Chloroplast</keyword>
<dbReference type="Proteomes" id="UP000054558">
    <property type="component" value="Unassembled WGS sequence"/>
</dbReference>
<keyword evidence="6 12" id="KW-0812">Transmembrane</keyword>
<keyword evidence="9 12" id="KW-1133">Transmembrane helix</keyword>
<evidence type="ECO:0000256" key="12">
    <source>
        <dbReference type="SAM" id="Phobius"/>
    </source>
</evidence>
<keyword evidence="11 12" id="KW-0472">Membrane</keyword>
<comment type="similarity">
    <text evidence="2">Belongs to the peptidase M50B family.</text>
</comment>
<proteinExistence type="inferred from homology"/>
<dbReference type="GO" id="GO:0009507">
    <property type="term" value="C:chloroplast"/>
    <property type="evidence" value="ECO:0000318"/>
    <property type="project" value="GO_Central"/>
</dbReference>
<feature type="transmembrane region" description="Helical" evidence="12">
    <location>
        <begin position="452"/>
        <end position="476"/>
    </location>
</feature>
<evidence type="ECO:0000256" key="2">
    <source>
        <dbReference type="ARBA" id="ARBA00007931"/>
    </source>
</evidence>
<evidence type="ECO:0000256" key="4">
    <source>
        <dbReference type="ARBA" id="ARBA00022640"/>
    </source>
</evidence>
<keyword evidence="14" id="KW-1185">Reference proteome</keyword>
<keyword evidence="5" id="KW-0645">Protease</keyword>
<sequence length="498" mass="53840">MGQGRAEKKEGGAKRQGVNYRMDMDYVELPPVQVAVNDLHEFIEEEDSNFPEFNEQVQDLITMTGMGVDPADPTLASFGLAIVPGRRRVSGSDLEEAGLASVSGTVDAQQLQREVFRSGPFYAQWFERWRSGWVVTGYLDGDPAETRARLQARLDQHFPELKLVVFLLNTPQEVPWCLILPADEPVAFAVLPEFRQAAFASAVVSALVMWICKGIAIADPLLLKGEEAAIALAALPLGLLSILFTGSVARSAVASLYGVRDRFPIPLPMPGLGAIGMTAGLRGVLPSRAALIDIPLAGSLATAVTSVAMITSSHSWLAWRFPQSGPLILVPPETLHHSFVLSYLVFQLQKASVVGPGDVIYMAIHPLAFAGLLGLNATALSLLPLSKTDGGRIAQGLFGRQGHLLATAATFALVLVGFIFGDTALSVALYAYNWNDNRGEWYQKDEVSDVGFLRTFVAFVTMALGVIVLSPTFSWIPFHSLVKSANHVQTLLPTWGNM</sequence>